<dbReference type="InterPro" id="IPR050147">
    <property type="entry name" value="Ser/Thr_Dehydratase"/>
</dbReference>
<dbReference type="InterPro" id="IPR001926">
    <property type="entry name" value="TrpB-like_PALP"/>
</dbReference>
<keyword evidence="6" id="KW-1185">Reference proteome</keyword>
<comment type="caution">
    <text evidence="5">The sequence shown here is derived from an EMBL/GenBank/DDBJ whole genome shotgun (WGS) entry which is preliminary data.</text>
</comment>
<organism evidence="5 6">
    <name type="scientific">Pyramidobacter piscolens W5455</name>
    <dbReference type="NCBI Taxonomy" id="352165"/>
    <lineage>
        <taxon>Bacteria</taxon>
        <taxon>Thermotogati</taxon>
        <taxon>Synergistota</taxon>
        <taxon>Synergistia</taxon>
        <taxon>Synergistales</taxon>
        <taxon>Dethiosulfovibrionaceae</taxon>
        <taxon>Pyramidobacter</taxon>
    </lineage>
</organism>
<name>A0ABM9ZSC5_9BACT</name>
<evidence type="ECO:0000313" key="5">
    <source>
        <dbReference type="EMBL" id="EFB89840.1"/>
    </source>
</evidence>
<dbReference type="InterPro" id="IPR000634">
    <property type="entry name" value="Ser/Thr_deHydtase_PyrdxlP-BS"/>
</dbReference>
<evidence type="ECO:0000313" key="6">
    <source>
        <dbReference type="Proteomes" id="UP000006462"/>
    </source>
</evidence>
<dbReference type="InterPro" id="IPR036052">
    <property type="entry name" value="TrpB-like_PALP_sf"/>
</dbReference>
<protein>
    <submittedName>
        <fullName evidence="5">Threonine synthase</fullName>
    </submittedName>
</protein>
<dbReference type="Gene3D" id="3.40.50.1100">
    <property type="match status" value="2"/>
</dbReference>
<dbReference type="PANTHER" id="PTHR48078">
    <property type="entry name" value="THREONINE DEHYDRATASE, MITOCHONDRIAL-RELATED"/>
    <property type="match status" value="1"/>
</dbReference>
<dbReference type="CDD" id="cd01563">
    <property type="entry name" value="Thr-synth_1"/>
    <property type="match status" value="1"/>
</dbReference>
<keyword evidence="3" id="KW-0456">Lyase</keyword>
<keyword evidence="2" id="KW-0663">Pyridoxal phosphate</keyword>
<sequence length="382" mass="42247">MYNGAAPGKIRREEERKTMKYVCSRCGKEEDAATRKPRCECGGLWDLEFGRPKFSLDLVDRDEWSIFRYRAFMPPLGENWKAVSLGEGLTPVVRFDDDLSLKMDYFMPTLSFKDRGAAVLVSHCRAIGVRSVAQDSSGNAGNSVAAYCARAGIACEIFVPEGTSPKKIDMIRAHGARAHVVPGSRDHCADVCRAAVRERGLYYANHVYNPFFYEGTKTYLYEIYEQLGRVPRNIFVPVGNGTLYLGVVKALEEFLAAGIVAAMPNVVLMQSENCAPLLEAWRSGDTEPARIDPRPTLAEGIAIGQPMRGEAILASVRKYDFKIVAVPEDAILACRRELAAKGIYCEHTTAANYAGYRRYCELYGRAPDSVIPMCGAGLKSDH</sequence>
<dbReference type="Pfam" id="PF00291">
    <property type="entry name" value="PALP"/>
    <property type="match status" value="1"/>
</dbReference>
<evidence type="ECO:0000256" key="2">
    <source>
        <dbReference type="ARBA" id="ARBA00022898"/>
    </source>
</evidence>
<evidence type="ECO:0000256" key="1">
    <source>
        <dbReference type="ARBA" id="ARBA00001933"/>
    </source>
</evidence>
<feature type="domain" description="Tryptophan synthase beta chain-like PALP" evidence="4">
    <location>
        <begin position="83"/>
        <end position="375"/>
    </location>
</feature>
<proteinExistence type="predicted"/>
<dbReference type="PANTHER" id="PTHR48078:SF6">
    <property type="entry name" value="L-THREONINE DEHYDRATASE CATABOLIC TDCB"/>
    <property type="match status" value="1"/>
</dbReference>
<dbReference type="PROSITE" id="PS00165">
    <property type="entry name" value="DEHYDRATASE_SER_THR"/>
    <property type="match status" value="1"/>
</dbReference>
<evidence type="ECO:0000259" key="4">
    <source>
        <dbReference type="Pfam" id="PF00291"/>
    </source>
</evidence>
<comment type="cofactor">
    <cofactor evidence="1">
        <name>pyridoxal 5'-phosphate</name>
        <dbReference type="ChEBI" id="CHEBI:597326"/>
    </cofactor>
</comment>
<evidence type="ECO:0000256" key="3">
    <source>
        <dbReference type="ARBA" id="ARBA00023239"/>
    </source>
</evidence>
<dbReference type="Proteomes" id="UP000006462">
    <property type="component" value="Unassembled WGS sequence"/>
</dbReference>
<gene>
    <name evidence="5" type="ORF">HMPREF7215_1466</name>
</gene>
<dbReference type="EMBL" id="ADFP01000120">
    <property type="protein sequence ID" value="EFB89840.1"/>
    <property type="molecule type" value="Genomic_DNA"/>
</dbReference>
<dbReference type="SUPFAM" id="SSF53686">
    <property type="entry name" value="Tryptophan synthase beta subunit-like PLP-dependent enzymes"/>
    <property type="match status" value="1"/>
</dbReference>
<reference evidence="5 6" key="1">
    <citation type="submission" date="2009-12" db="EMBL/GenBank/DDBJ databases">
        <authorList>
            <person name="Shrivastava S."/>
            <person name="Madupu R."/>
            <person name="Durkin A.S."/>
            <person name="Torralba M."/>
            <person name="Methe B."/>
            <person name="Sutton G.G."/>
            <person name="Strausberg R.L."/>
            <person name="Nelson K.E."/>
        </authorList>
    </citation>
    <scope>NUCLEOTIDE SEQUENCE [LARGE SCALE GENOMIC DNA]</scope>
    <source>
        <strain evidence="5 6">W5455</strain>
    </source>
</reference>
<accession>A0ABM9ZSC5</accession>